<dbReference type="STRING" id="157072.A0A024TD14"/>
<dbReference type="Gene3D" id="1.25.10.10">
    <property type="entry name" value="Leucine-rich Repeat Variant"/>
    <property type="match status" value="1"/>
</dbReference>
<dbReference type="PANTHER" id="PTHR19316:SF18">
    <property type="entry name" value="HSP70-BINDING PROTEIN 1"/>
    <property type="match status" value="1"/>
</dbReference>
<dbReference type="InterPro" id="IPR016024">
    <property type="entry name" value="ARM-type_fold"/>
</dbReference>
<dbReference type="PANTHER" id="PTHR19316">
    <property type="entry name" value="PROTEIN FOLDING REGULATOR"/>
    <property type="match status" value="1"/>
</dbReference>
<dbReference type="EMBL" id="KI914010">
    <property type="protein sequence ID" value="ETV91466.1"/>
    <property type="molecule type" value="Genomic_DNA"/>
</dbReference>
<evidence type="ECO:0000256" key="1">
    <source>
        <dbReference type="SAM" id="SignalP"/>
    </source>
</evidence>
<sequence>MFPSKMMLVLCLAGLSLLAMCAQADNHAVTLVSTPVADDGSHASPSGNADIVKTAIFEPSHEWKEVQPHEHIPGGLHVRINLQTGKKEAKYLDNDDATADVAAVPRRHKHVISSTDIYHSDPTVSLEDNGHAHTDENGAVVDSSGNVIGESLYNVLAQLPEPPQLDGMNIHEAYGKLTKEEFSAFIAKLWKARQEELKDASAQVRDEVKHMQDLIDTLVTPKTGDFDVHEANVVDALQKLEWEVQDLDKAKDFYTLGGLEATVKHLNASSFKVRTMAAWVVGSAVKHYKQAQEWALQAGAMPLLLQSLAIDPNKSTDDGDMRSVVLAMQKKMLYALSALTEANEKAQLLFLNNNGVGLVAKIIGAPDRPVGLQHKALQLALHYLLECEAAGNDKTSHPLHALHEALRSSTFCDATKSFLQTRKLNVRQQVDAIDLIALQLPDCASVYDPVLRPTIHLMNATWFDDPDLDNDFKAESMRKLSLLLRALQLATPRDEL</sequence>
<gene>
    <name evidence="2" type="ORF">H310_14003</name>
</gene>
<dbReference type="GeneID" id="20091053"/>
<name>A0A024TD14_9STRA</name>
<feature type="chain" id="PRO_5001534659" description="Nucleotide exchange factor SIL1" evidence="1">
    <location>
        <begin position="25"/>
        <end position="496"/>
    </location>
</feature>
<proteinExistence type="predicted"/>
<dbReference type="GO" id="GO:0000774">
    <property type="term" value="F:adenyl-nucleotide exchange factor activity"/>
    <property type="evidence" value="ECO:0007669"/>
    <property type="project" value="TreeGrafter"/>
</dbReference>
<dbReference type="SUPFAM" id="SSF48371">
    <property type="entry name" value="ARM repeat"/>
    <property type="match status" value="1"/>
</dbReference>
<dbReference type="InterPro" id="IPR050693">
    <property type="entry name" value="Hsp70_NEF-Inhibitors"/>
</dbReference>
<organism evidence="2">
    <name type="scientific">Aphanomyces invadans</name>
    <dbReference type="NCBI Taxonomy" id="157072"/>
    <lineage>
        <taxon>Eukaryota</taxon>
        <taxon>Sar</taxon>
        <taxon>Stramenopiles</taxon>
        <taxon>Oomycota</taxon>
        <taxon>Saprolegniomycetes</taxon>
        <taxon>Saprolegniales</taxon>
        <taxon>Verrucalvaceae</taxon>
        <taxon>Aphanomyces</taxon>
    </lineage>
</organism>
<evidence type="ECO:0008006" key="3">
    <source>
        <dbReference type="Google" id="ProtNLM"/>
    </source>
</evidence>
<reference evidence="2" key="1">
    <citation type="submission" date="2013-12" db="EMBL/GenBank/DDBJ databases">
        <title>The Genome Sequence of Aphanomyces invadans NJM9701.</title>
        <authorList>
            <consortium name="The Broad Institute Genomics Platform"/>
            <person name="Russ C."/>
            <person name="Tyler B."/>
            <person name="van West P."/>
            <person name="Dieguez-Uribeondo J."/>
            <person name="Young S.K."/>
            <person name="Zeng Q."/>
            <person name="Gargeya S."/>
            <person name="Fitzgerald M."/>
            <person name="Abouelleil A."/>
            <person name="Alvarado L."/>
            <person name="Chapman S.B."/>
            <person name="Gainer-Dewar J."/>
            <person name="Goldberg J."/>
            <person name="Griggs A."/>
            <person name="Gujja S."/>
            <person name="Hansen M."/>
            <person name="Howarth C."/>
            <person name="Imamovic A."/>
            <person name="Ireland A."/>
            <person name="Larimer J."/>
            <person name="McCowan C."/>
            <person name="Murphy C."/>
            <person name="Pearson M."/>
            <person name="Poon T.W."/>
            <person name="Priest M."/>
            <person name="Roberts A."/>
            <person name="Saif S."/>
            <person name="Shea T."/>
            <person name="Sykes S."/>
            <person name="Wortman J."/>
            <person name="Nusbaum C."/>
            <person name="Birren B."/>
        </authorList>
    </citation>
    <scope>NUCLEOTIDE SEQUENCE [LARGE SCALE GENOMIC DNA]</scope>
    <source>
        <strain evidence="2">NJM9701</strain>
    </source>
</reference>
<dbReference type="eggNOG" id="KOG2160">
    <property type="taxonomic scope" value="Eukaryota"/>
</dbReference>
<evidence type="ECO:0000313" key="2">
    <source>
        <dbReference type="EMBL" id="ETV91466.1"/>
    </source>
</evidence>
<dbReference type="RefSeq" id="XP_008879918.1">
    <property type="nucleotide sequence ID" value="XM_008881696.1"/>
</dbReference>
<dbReference type="OrthoDB" id="448649at2759"/>
<dbReference type="InterPro" id="IPR011989">
    <property type="entry name" value="ARM-like"/>
</dbReference>
<accession>A0A024TD14</accession>
<protein>
    <recommendedName>
        <fullName evidence="3">Nucleotide exchange factor SIL1</fullName>
    </recommendedName>
</protein>
<dbReference type="GO" id="GO:0005783">
    <property type="term" value="C:endoplasmic reticulum"/>
    <property type="evidence" value="ECO:0007669"/>
    <property type="project" value="TreeGrafter"/>
</dbReference>
<dbReference type="VEuPathDB" id="FungiDB:H310_14003"/>
<feature type="signal peptide" evidence="1">
    <location>
        <begin position="1"/>
        <end position="24"/>
    </location>
</feature>
<dbReference type="AlphaFoldDB" id="A0A024TD14"/>
<keyword evidence="1" id="KW-0732">Signal</keyword>